<keyword evidence="1" id="KW-0812">Transmembrane</keyword>
<reference evidence="2 3" key="1">
    <citation type="submission" date="2019-09" db="EMBL/GenBank/DDBJ databases">
        <authorList>
            <consortium name="Pathogen Informatics"/>
        </authorList>
    </citation>
    <scope>NUCLEOTIDE SEQUENCE [LARGE SCALE GENOMIC DNA]</scope>
    <source>
        <strain evidence="2 3">EuSCAPE_IL010</strain>
    </source>
</reference>
<feature type="transmembrane region" description="Helical" evidence="1">
    <location>
        <begin position="67"/>
        <end position="95"/>
    </location>
</feature>
<dbReference type="InterPro" id="IPR010295">
    <property type="entry name" value="DUF898"/>
</dbReference>
<dbReference type="RefSeq" id="WP_132312411.1">
    <property type="nucleotide sequence ID" value="NZ_JAXQEB010000090.1"/>
</dbReference>
<feature type="transmembrane region" description="Helical" evidence="1">
    <location>
        <begin position="228"/>
        <end position="257"/>
    </location>
</feature>
<dbReference type="Proteomes" id="UP000259400">
    <property type="component" value="Unassembled WGS sequence"/>
</dbReference>
<keyword evidence="3" id="KW-1185">Reference proteome</keyword>
<proteinExistence type="predicted"/>
<keyword evidence="1" id="KW-1133">Transmembrane helix</keyword>
<feature type="transmembrane region" description="Helical" evidence="1">
    <location>
        <begin position="143"/>
        <end position="164"/>
    </location>
</feature>
<name>A0ABY6XBT2_9ENTR</name>
<comment type="caution">
    <text evidence="2">The sequence shown here is derived from an EMBL/GenBank/DDBJ whole genome shotgun (WGS) entry which is preliminary data.</text>
</comment>
<feature type="transmembrane region" description="Helical" evidence="1">
    <location>
        <begin position="278"/>
        <end position="299"/>
    </location>
</feature>
<organism evidence="2 3">
    <name type="scientific">Klebsiella quasivariicola</name>
    <dbReference type="NCBI Taxonomy" id="2026240"/>
    <lineage>
        <taxon>Bacteria</taxon>
        <taxon>Pseudomonadati</taxon>
        <taxon>Pseudomonadota</taxon>
        <taxon>Gammaproteobacteria</taxon>
        <taxon>Enterobacterales</taxon>
        <taxon>Enterobacteriaceae</taxon>
        <taxon>Klebsiella/Raoultella group</taxon>
        <taxon>Klebsiella</taxon>
        <taxon>Klebsiella pneumoniae complex</taxon>
    </lineage>
</organism>
<sequence length="399" mass="44284">MSMISGQSQRSGHPFVFHGQAGRYFVICLVNVILSVITLGIFIPWAWVRNHRYLCENMEVNGVRFAYHGRGITIFLSWLLIFIVLLIVSLALAIFAPGCEGLETLVFVILLPVMFIRGLNYHANMTSFATIRFGVQCNLLRGWWIMLGLPLLIYVITAVVFSVLGSRLWFGYGINGMLVGLVILFLLTLCIMAVTSGVVYSHWYDLIGKGATLGKNKFNIYVSTKRCVVIFLLATAILLPFIIIFVGFLFSAVAQLLTGCMFGLCREGSALFMALRHLGAILGGYLFLTIGIVLSIAYLRVALRNHVINNLVLGDHVHFRSTLTFCGLAPRILALTFLSLLTLGLAYPWFKIVLLRYLAENTTMVGELDSLDLQPAAPPQPTRSDKLCGGFFPTLPFLD</sequence>
<accession>A0ABY6XBT2</accession>
<keyword evidence="1" id="KW-0472">Membrane</keyword>
<protein>
    <submittedName>
        <fullName evidence="2">Inner membrane protein yjgN</fullName>
    </submittedName>
</protein>
<evidence type="ECO:0000313" key="3">
    <source>
        <dbReference type="Proteomes" id="UP000259400"/>
    </source>
</evidence>
<feature type="transmembrane region" description="Helical" evidence="1">
    <location>
        <begin position="176"/>
        <end position="200"/>
    </location>
</feature>
<evidence type="ECO:0000256" key="1">
    <source>
        <dbReference type="SAM" id="Phobius"/>
    </source>
</evidence>
<dbReference type="EMBL" id="UJYZ02000096">
    <property type="protein sequence ID" value="VVK33524.1"/>
    <property type="molecule type" value="Genomic_DNA"/>
</dbReference>
<dbReference type="Pfam" id="PF05987">
    <property type="entry name" value="DUF898"/>
    <property type="match status" value="1"/>
</dbReference>
<evidence type="ECO:0000313" key="2">
    <source>
        <dbReference type="EMBL" id="VVK33524.1"/>
    </source>
</evidence>
<feature type="transmembrane region" description="Helical" evidence="1">
    <location>
        <begin position="21"/>
        <end position="47"/>
    </location>
</feature>
<feature type="transmembrane region" description="Helical" evidence="1">
    <location>
        <begin position="102"/>
        <end position="123"/>
    </location>
</feature>
<gene>
    <name evidence="2" type="primary">yjgN</name>
    <name evidence="2" type="ORF">SAMEA3538468_05787</name>
</gene>
<feature type="transmembrane region" description="Helical" evidence="1">
    <location>
        <begin position="328"/>
        <end position="350"/>
    </location>
</feature>